<keyword evidence="4" id="KW-1003">Cell membrane</keyword>
<evidence type="ECO:0000256" key="12">
    <source>
        <dbReference type="ARBA" id="ARBA00023012"/>
    </source>
</evidence>
<keyword evidence="11" id="KW-1133">Transmembrane helix</keyword>
<dbReference type="PANTHER" id="PTHR45339:SF1">
    <property type="entry name" value="HYBRID SIGNAL TRANSDUCTION HISTIDINE KINASE J"/>
    <property type="match status" value="1"/>
</dbReference>
<dbReference type="GO" id="GO:0000155">
    <property type="term" value="F:phosphorelay sensor kinase activity"/>
    <property type="evidence" value="ECO:0007669"/>
    <property type="project" value="InterPro"/>
</dbReference>
<dbReference type="FunFam" id="3.30.565.10:FF:000010">
    <property type="entry name" value="Sensor histidine kinase RcsC"/>
    <property type="match status" value="1"/>
</dbReference>
<keyword evidence="6" id="KW-0808">Transferase</keyword>
<dbReference type="NCBIfam" id="TIGR00229">
    <property type="entry name" value="sensory_box"/>
    <property type="match status" value="3"/>
</dbReference>
<keyword evidence="13" id="KW-0472">Membrane</keyword>
<dbReference type="SMART" id="SM00065">
    <property type="entry name" value="GAF"/>
    <property type="match status" value="1"/>
</dbReference>
<evidence type="ECO:0000256" key="10">
    <source>
        <dbReference type="ARBA" id="ARBA00022840"/>
    </source>
</evidence>
<dbReference type="FunFam" id="1.10.287.130:FF:000002">
    <property type="entry name" value="Two-component osmosensing histidine kinase"/>
    <property type="match status" value="1"/>
</dbReference>
<evidence type="ECO:0000256" key="2">
    <source>
        <dbReference type="ARBA" id="ARBA00004651"/>
    </source>
</evidence>
<keyword evidence="24" id="KW-1185">Reference proteome</keyword>
<name>A0A3E1P0L9_9BACT</name>
<dbReference type="InterPro" id="IPR001610">
    <property type="entry name" value="PAC"/>
</dbReference>
<evidence type="ECO:0000259" key="20">
    <source>
        <dbReference type="PROSITE" id="PS50112"/>
    </source>
</evidence>
<dbReference type="EMBL" id="QTJV01000006">
    <property type="protein sequence ID" value="RFM33741.1"/>
    <property type="molecule type" value="Genomic_DNA"/>
</dbReference>
<dbReference type="CDD" id="cd16922">
    <property type="entry name" value="HATPase_EvgS-ArcB-TorS-like"/>
    <property type="match status" value="1"/>
</dbReference>
<dbReference type="SUPFAM" id="SSF47226">
    <property type="entry name" value="Histidine-containing phosphotransfer domain, HPT domain"/>
    <property type="match status" value="1"/>
</dbReference>
<comment type="subcellular location">
    <subcellularLocation>
        <location evidence="2">Cell membrane</location>
        <topology evidence="2">Multi-pass membrane protein</topology>
    </subcellularLocation>
</comment>
<feature type="domain" description="PAS" evidence="20">
    <location>
        <begin position="276"/>
        <end position="346"/>
    </location>
</feature>
<evidence type="ECO:0000256" key="6">
    <source>
        <dbReference type="ARBA" id="ARBA00022679"/>
    </source>
</evidence>
<dbReference type="Gene3D" id="3.40.50.2300">
    <property type="match status" value="2"/>
</dbReference>
<feature type="domain" description="PAC" evidence="21">
    <location>
        <begin position="470"/>
        <end position="522"/>
    </location>
</feature>
<evidence type="ECO:0000256" key="13">
    <source>
        <dbReference type="ARBA" id="ARBA00023136"/>
    </source>
</evidence>
<dbReference type="Pfam" id="PF02518">
    <property type="entry name" value="HATPase_c"/>
    <property type="match status" value="1"/>
</dbReference>
<feature type="domain" description="Response regulatory" evidence="19">
    <location>
        <begin position="900"/>
        <end position="1019"/>
    </location>
</feature>
<dbReference type="InterPro" id="IPR003018">
    <property type="entry name" value="GAF"/>
</dbReference>
<dbReference type="GO" id="GO:0005524">
    <property type="term" value="F:ATP binding"/>
    <property type="evidence" value="ECO:0007669"/>
    <property type="project" value="UniProtKB-KW"/>
</dbReference>
<feature type="domain" description="Histidine kinase" evidence="18">
    <location>
        <begin position="666"/>
        <end position="884"/>
    </location>
</feature>
<proteinExistence type="predicted"/>
<feature type="modified residue" description="Phosphohistidine" evidence="16">
    <location>
        <position position="1230"/>
    </location>
</feature>
<gene>
    <name evidence="23" type="ORF">DXN04_17420</name>
</gene>
<evidence type="ECO:0000256" key="16">
    <source>
        <dbReference type="PROSITE-ProRule" id="PRU00110"/>
    </source>
</evidence>
<dbReference type="InterPro" id="IPR005467">
    <property type="entry name" value="His_kinase_dom"/>
</dbReference>
<organism evidence="23 24">
    <name type="scientific">Chitinophaga silvisoli</name>
    <dbReference type="NCBI Taxonomy" id="2291814"/>
    <lineage>
        <taxon>Bacteria</taxon>
        <taxon>Pseudomonadati</taxon>
        <taxon>Bacteroidota</taxon>
        <taxon>Chitinophagia</taxon>
        <taxon>Chitinophagales</taxon>
        <taxon>Chitinophagaceae</taxon>
        <taxon>Chitinophaga</taxon>
    </lineage>
</organism>
<dbReference type="InterPro" id="IPR008207">
    <property type="entry name" value="Sig_transdc_His_kin_Hpt_dom"/>
</dbReference>
<dbReference type="Gene3D" id="3.30.565.10">
    <property type="entry name" value="Histidine kinase-like ATPase, C-terminal domain"/>
    <property type="match status" value="1"/>
</dbReference>
<dbReference type="EC" id="2.7.13.3" evidence="3"/>
<evidence type="ECO:0000259" key="22">
    <source>
        <dbReference type="PROSITE" id="PS50894"/>
    </source>
</evidence>
<dbReference type="InterPro" id="IPR029016">
    <property type="entry name" value="GAF-like_dom_sf"/>
</dbReference>
<dbReference type="Pfam" id="PF08448">
    <property type="entry name" value="PAS_4"/>
    <property type="match status" value="1"/>
</dbReference>
<dbReference type="Pfam" id="PF00512">
    <property type="entry name" value="HisKA"/>
    <property type="match status" value="1"/>
</dbReference>
<comment type="caution">
    <text evidence="23">The sequence shown here is derived from an EMBL/GenBank/DDBJ whole genome shotgun (WGS) entry which is preliminary data.</text>
</comment>
<dbReference type="GO" id="GO:0006355">
    <property type="term" value="P:regulation of DNA-templated transcription"/>
    <property type="evidence" value="ECO:0007669"/>
    <property type="project" value="InterPro"/>
</dbReference>
<evidence type="ECO:0000256" key="4">
    <source>
        <dbReference type="ARBA" id="ARBA00022475"/>
    </source>
</evidence>
<evidence type="ECO:0000256" key="11">
    <source>
        <dbReference type="ARBA" id="ARBA00022989"/>
    </source>
</evidence>
<evidence type="ECO:0000256" key="8">
    <source>
        <dbReference type="ARBA" id="ARBA00022741"/>
    </source>
</evidence>
<dbReference type="SMART" id="SM00387">
    <property type="entry name" value="HATPase_c"/>
    <property type="match status" value="1"/>
</dbReference>
<dbReference type="InterPro" id="IPR003661">
    <property type="entry name" value="HisK_dim/P_dom"/>
</dbReference>
<dbReference type="Pfam" id="PF08447">
    <property type="entry name" value="PAS_3"/>
    <property type="match status" value="2"/>
</dbReference>
<dbReference type="SUPFAM" id="SSF47384">
    <property type="entry name" value="Homodimeric domain of signal transducing histidine kinase"/>
    <property type="match status" value="1"/>
</dbReference>
<keyword evidence="8" id="KW-0547">Nucleotide-binding</keyword>
<dbReference type="InterPro" id="IPR001789">
    <property type="entry name" value="Sig_transdc_resp-reg_receiver"/>
</dbReference>
<dbReference type="InterPro" id="IPR000014">
    <property type="entry name" value="PAS"/>
</dbReference>
<dbReference type="Gene3D" id="3.30.450.40">
    <property type="match status" value="1"/>
</dbReference>
<comment type="catalytic activity">
    <reaction evidence="1">
        <text>ATP + protein L-histidine = ADP + protein N-phospho-L-histidine.</text>
        <dbReference type="EC" id="2.7.13.3"/>
    </reaction>
</comment>
<dbReference type="SMART" id="SM00091">
    <property type="entry name" value="PAS"/>
    <property type="match status" value="4"/>
</dbReference>
<dbReference type="SMART" id="SM00448">
    <property type="entry name" value="REC"/>
    <property type="match status" value="2"/>
</dbReference>
<dbReference type="SUPFAM" id="SSF52172">
    <property type="entry name" value="CheY-like"/>
    <property type="match status" value="2"/>
</dbReference>
<feature type="modified residue" description="4-aspartylphosphate" evidence="17">
    <location>
        <position position="1093"/>
    </location>
</feature>
<dbReference type="Gene3D" id="1.10.287.130">
    <property type="match status" value="1"/>
</dbReference>
<accession>A0A3E1P0L9</accession>
<evidence type="ECO:0000256" key="15">
    <source>
        <dbReference type="ARBA" id="ARBA00068150"/>
    </source>
</evidence>
<dbReference type="RefSeq" id="WP_116854663.1">
    <property type="nucleotide sequence ID" value="NZ_QTJV01000006.1"/>
</dbReference>
<keyword evidence="7" id="KW-0812">Transmembrane</keyword>
<dbReference type="Pfam" id="PF00989">
    <property type="entry name" value="PAS"/>
    <property type="match status" value="1"/>
</dbReference>
<dbReference type="PROSITE" id="PS50112">
    <property type="entry name" value="PAS"/>
    <property type="match status" value="2"/>
</dbReference>
<dbReference type="InterPro" id="IPR013656">
    <property type="entry name" value="PAS_4"/>
</dbReference>
<keyword evidence="9" id="KW-0418">Kinase</keyword>
<evidence type="ECO:0000256" key="1">
    <source>
        <dbReference type="ARBA" id="ARBA00000085"/>
    </source>
</evidence>
<evidence type="ECO:0000256" key="5">
    <source>
        <dbReference type="ARBA" id="ARBA00022553"/>
    </source>
</evidence>
<evidence type="ECO:0000256" key="3">
    <source>
        <dbReference type="ARBA" id="ARBA00012438"/>
    </source>
</evidence>
<dbReference type="SMART" id="SM00086">
    <property type="entry name" value="PAC"/>
    <property type="match status" value="2"/>
</dbReference>
<dbReference type="PROSITE" id="PS50113">
    <property type="entry name" value="PAC"/>
    <property type="match status" value="1"/>
</dbReference>
<reference evidence="23 24" key="1">
    <citation type="submission" date="2018-08" db="EMBL/GenBank/DDBJ databases">
        <title>Chitinophaga sp. K20C18050901, a novel bacterium isolated from forest soil.</title>
        <authorList>
            <person name="Wang C."/>
        </authorList>
    </citation>
    <scope>NUCLEOTIDE SEQUENCE [LARGE SCALE GENOMIC DNA]</scope>
    <source>
        <strain evidence="23 24">K20C18050901</strain>
    </source>
</reference>
<dbReference type="InterPro" id="IPR013655">
    <property type="entry name" value="PAS_fold_3"/>
</dbReference>
<dbReference type="SUPFAM" id="SSF55874">
    <property type="entry name" value="ATPase domain of HSP90 chaperone/DNA topoisomerase II/histidine kinase"/>
    <property type="match status" value="1"/>
</dbReference>
<evidence type="ECO:0000259" key="21">
    <source>
        <dbReference type="PROSITE" id="PS50113"/>
    </source>
</evidence>
<dbReference type="CDD" id="cd00082">
    <property type="entry name" value="HisKA"/>
    <property type="match status" value="1"/>
</dbReference>
<dbReference type="OrthoDB" id="9811889at2"/>
<dbReference type="InterPro" id="IPR000700">
    <property type="entry name" value="PAS-assoc_C"/>
</dbReference>
<dbReference type="InterPro" id="IPR003594">
    <property type="entry name" value="HATPase_dom"/>
</dbReference>
<dbReference type="PROSITE" id="PS50109">
    <property type="entry name" value="HIS_KIN"/>
    <property type="match status" value="1"/>
</dbReference>
<dbReference type="GO" id="GO:0005886">
    <property type="term" value="C:plasma membrane"/>
    <property type="evidence" value="ECO:0007669"/>
    <property type="project" value="UniProtKB-SubCell"/>
</dbReference>
<evidence type="ECO:0000256" key="7">
    <source>
        <dbReference type="ARBA" id="ARBA00022692"/>
    </source>
</evidence>
<protein>
    <recommendedName>
        <fullName evidence="15">Sensory/regulatory protein RpfC</fullName>
        <ecNumber evidence="3">2.7.13.3</ecNumber>
    </recommendedName>
</protein>
<feature type="domain" description="PAS" evidence="20">
    <location>
        <begin position="176"/>
        <end position="224"/>
    </location>
</feature>
<keyword evidence="5 17" id="KW-0597">Phosphoprotein</keyword>
<dbReference type="SUPFAM" id="SSF55785">
    <property type="entry name" value="PYP-like sensor domain (PAS domain)"/>
    <property type="match status" value="4"/>
</dbReference>
<dbReference type="PROSITE" id="PS50894">
    <property type="entry name" value="HPT"/>
    <property type="match status" value="1"/>
</dbReference>
<dbReference type="InterPro" id="IPR036097">
    <property type="entry name" value="HisK_dim/P_sf"/>
</dbReference>
<dbReference type="PRINTS" id="PR00344">
    <property type="entry name" value="BCTRLSENSOR"/>
</dbReference>
<evidence type="ECO:0000259" key="18">
    <source>
        <dbReference type="PROSITE" id="PS50109"/>
    </source>
</evidence>
<evidence type="ECO:0000259" key="19">
    <source>
        <dbReference type="PROSITE" id="PS50110"/>
    </source>
</evidence>
<dbReference type="CDD" id="cd17546">
    <property type="entry name" value="REC_hyHK_CKI1_RcsC-like"/>
    <property type="match status" value="2"/>
</dbReference>
<dbReference type="Pfam" id="PF00072">
    <property type="entry name" value="Response_reg"/>
    <property type="match status" value="2"/>
</dbReference>
<comment type="subunit">
    <text evidence="14">At low DSF concentrations, interacts with RpfF.</text>
</comment>
<dbReference type="Gene3D" id="3.30.450.20">
    <property type="entry name" value="PAS domain"/>
    <property type="match status" value="4"/>
</dbReference>
<dbReference type="SMART" id="SM00388">
    <property type="entry name" value="HisKA"/>
    <property type="match status" value="1"/>
</dbReference>
<sequence length="1292" mass="147795">MQATSTNQNEAERLNTLAGYHILDSTPEEEFDRLTTLAALTCNSAAACITFPDQDRQWIKSAVGLNFREVPREWSFTEEILRTNNFVEKPDTGEGNFFRFFSGYPIRDPKGFIIGALCIMDEQPRQLHDSQRHALQLIANEIMTLIQNRRQKEEVLYLEKLFLLSDNLVGLTTAGGRFKRVNAAYTHIFGYTHEEMLQMNILDMIHPDDLPASLVETNNMVAGKSMIAFENRLLTKSGEWRTISWMATAEPDTKDIFSIGRDITEERRKEKLLSESERNFRTFFENSPGLMCTHDMKGYFLSVNEAGAAGLGYTLDELVGYSLFDIAPVEHHKEVQAYLDRIQTAGKLNGLMKVLKKDGTAIILHYNNVRVDQYVISNSTDITVHYRLEQELKRSTEMLERTNKVARIGAWEIDMRNGEVFWSDVTREILEVTPDEPARFSNGMRFYKEGENRQRAQSALAATIATGNPFNLELEIITEKGNERWIRSRGSAQFDNNGKCKRLFGTIQDITEKKIAEIELKTQKLRLSTFVEHAPAAVAMFDKEMRYIAVSRRWLEEFRVQGRNILGLSHYELFPNVSAEWKEIHKKAQEGEVLTADKDVWRPEGWDQDQYLRWEVRPWYQYDGKIGGIMMFTQDITDAYLQQEEYKKAKIQAEQANIAKSEFLANMSHEIRTPLNGVIGFTDLVLKTHLTESQNQYLSIVNQSANALLSIINDILDFSKIEAGKLELDIDKVDLYEFCSQASDIISYQAQNKGLELLLNVSSNLPRFVYIDEVRLKQILVNLMGNAVKFTPAGELELKVTQLDKEDRLRFEVRDTGIGIRPEKAHKIFEAFLQEDVSTTKKYGGTGLGLTISNKLLALMGSFLQLESEPGKGSRFFFDITVKTEDGERVHWENIDMVKHVLIVDDNDNNRVILREMLYLKGISFVEARNGFEALEILSKKNNFDVILMDYHMPFMDGIETIEKIRKNIDADPRQKIILLHSSSDDERIIKACERLHVQQRLVKPIKMQEMYNALSRLFRKEESKPVVVDNAARSSRGDGFNVLVVEDNPINMFLATTIIHRIAPAAVILEANNGREALAIVSHVMPDIILMDIQMPEMNGYEASRQIRDIYPGFRVPIIALTAGNVMGEREKCIEAGMDDFMAKPFIENTMVAMFNKWLRLDKPQQPEELEGRMEELDVNYLRTYLGDDDPAFMKEILTLTVKEFNKLMADFDSVLKGENVLTINGWGHKLRGVALTVGLMDIALLAEQIEGLKNTQPEALQGLALEAKEKISKAIRLVQQYIDRELSPRL</sequence>
<dbReference type="Gene3D" id="2.10.70.100">
    <property type="match status" value="1"/>
</dbReference>
<dbReference type="InterPro" id="IPR036890">
    <property type="entry name" value="HATPase_C_sf"/>
</dbReference>
<keyword evidence="12" id="KW-0902">Two-component regulatory system</keyword>
<dbReference type="CDD" id="cd00130">
    <property type="entry name" value="PAS"/>
    <property type="match status" value="3"/>
</dbReference>
<dbReference type="Proteomes" id="UP000261174">
    <property type="component" value="Unassembled WGS sequence"/>
</dbReference>
<dbReference type="PANTHER" id="PTHR45339">
    <property type="entry name" value="HYBRID SIGNAL TRANSDUCTION HISTIDINE KINASE J"/>
    <property type="match status" value="1"/>
</dbReference>
<evidence type="ECO:0000256" key="14">
    <source>
        <dbReference type="ARBA" id="ARBA00064003"/>
    </source>
</evidence>
<evidence type="ECO:0000313" key="24">
    <source>
        <dbReference type="Proteomes" id="UP000261174"/>
    </source>
</evidence>
<feature type="domain" description="Response regulatory" evidence="19">
    <location>
        <begin position="1042"/>
        <end position="1160"/>
    </location>
</feature>
<dbReference type="InterPro" id="IPR036641">
    <property type="entry name" value="HPT_dom_sf"/>
</dbReference>
<dbReference type="InterPro" id="IPR013767">
    <property type="entry name" value="PAS_fold"/>
</dbReference>
<keyword evidence="10" id="KW-0067">ATP-binding</keyword>
<evidence type="ECO:0000313" key="23">
    <source>
        <dbReference type="EMBL" id="RFM33741.1"/>
    </source>
</evidence>
<evidence type="ECO:0000256" key="9">
    <source>
        <dbReference type="ARBA" id="ARBA00022777"/>
    </source>
</evidence>
<feature type="domain" description="HPt" evidence="22">
    <location>
        <begin position="1191"/>
        <end position="1280"/>
    </location>
</feature>
<dbReference type="InterPro" id="IPR035965">
    <property type="entry name" value="PAS-like_dom_sf"/>
</dbReference>
<dbReference type="PROSITE" id="PS50110">
    <property type="entry name" value="RESPONSE_REGULATORY"/>
    <property type="match status" value="2"/>
</dbReference>
<dbReference type="InterPro" id="IPR004358">
    <property type="entry name" value="Sig_transdc_His_kin-like_C"/>
</dbReference>
<dbReference type="SUPFAM" id="SSF55781">
    <property type="entry name" value="GAF domain-like"/>
    <property type="match status" value="1"/>
</dbReference>
<evidence type="ECO:0000256" key="17">
    <source>
        <dbReference type="PROSITE-ProRule" id="PRU00169"/>
    </source>
</evidence>
<dbReference type="InterPro" id="IPR011006">
    <property type="entry name" value="CheY-like_superfamily"/>
</dbReference>
<dbReference type="Gene3D" id="1.20.120.160">
    <property type="entry name" value="HPT domain"/>
    <property type="match status" value="1"/>
</dbReference>
<feature type="modified residue" description="4-aspartylphosphate" evidence="17">
    <location>
        <position position="950"/>
    </location>
</feature>